<comment type="caution">
    <text evidence="2">The sequence shown here is derived from an EMBL/GenBank/DDBJ whole genome shotgun (WGS) entry which is preliminary data.</text>
</comment>
<feature type="compositionally biased region" description="Basic and acidic residues" evidence="1">
    <location>
        <begin position="1"/>
        <end position="14"/>
    </location>
</feature>
<dbReference type="Proteomes" id="UP000703661">
    <property type="component" value="Unassembled WGS sequence"/>
</dbReference>
<dbReference type="AlphaFoldDB" id="A0A9P6MNS5"/>
<proteinExistence type="predicted"/>
<dbReference type="EMBL" id="JAAAID010001860">
    <property type="protein sequence ID" value="KAG0008585.1"/>
    <property type="molecule type" value="Genomic_DNA"/>
</dbReference>
<name>A0A9P6MNS5_9FUNG</name>
<sequence>MMWTDRTLEGHAVVDEDDDDDGNELLDTESEGLWGSDVDDEIEGEILEEDYEEHDDKEDKEDGVDLDQDEILGLHTEVWEGVVRKLSMVAGLTRKEAMANSRTSIVGPSSSA</sequence>
<organism evidence="2 3">
    <name type="scientific">Entomortierella chlamydospora</name>
    <dbReference type="NCBI Taxonomy" id="101097"/>
    <lineage>
        <taxon>Eukaryota</taxon>
        <taxon>Fungi</taxon>
        <taxon>Fungi incertae sedis</taxon>
        <taxon>Mucoromycota</taxon>
        <taxon>Mortierellomycotina</taxon>
        <taxon>Mortierellomycetes</taxon>
        <taxon>Mortierellales</taxon>
        <taxon>Mortierellaceae</taxon>
        <taxon>Entomortierella</taxon>
    </lineage>
</organism>
<feature type="region of interest" description="Disordered" evidence="1">
    <location>
        <begin position="1"/>
        <end position="39"/>
    </location>
</feature>
<evidence type="ECO:0000313" key="3">
    <source>
        <dbReference type="Proteomes" id="UP000703661"/>
    </source>
</evidence>
<evidence type="ECO:0000313" key="2">
    <source>
        <dbReference type="EMBL" id="KAG0008585.1"/>
    </source>
</evidence>
<keyword evidence="3" id="KW-1185">Reference proteome</keyword>
<accession>A0A9P6MNS5</accession>
<evidence type="ECO:0000256" key="1">
    <source>
        <dbReference type="SAM" id="MobiDB-lite"/>
    </source>
</evidence>
<gene>
    <name evidence="2" type="ORF">BGZ80_003281</name>
</gene>
<reference evidence="2" key="1">
    <citation type="journal article" date="2020" name="Fungal Divers.">
        <title>Resolving the Mortierellaceae phylogeny through synthesis of multi-gene phylogenetics and phylogenomics.</title>
        <authorList>
            <person name="Vandepol N."/>
            <person name="Liber J."/>
            <person name="Desiro A."/>
            <person name="Na H."/>
            <person name="Kennedy M."/>
            <person name="Barry K."/>
            <person name="Grigoriev I.V."/>
            <person name="Miller A.N."/>
            <person name="O'Donnell K."/>
            <person name="Stajich J.E."/>
            <person name="Bonito G."/>
        </authorList>
    </citation>
    <scope>NUCLEOTIDE SEQUENCE</scope>
    <source>
        <strain evidence="2">NRRL 2769</strain>
    </source>
</reference>
<feature type="compositionally biased region" description="Acidic residues" evidence="1">
    <location>
        <begin position="15"/>
        <end position="30"/>
    </location>
</feature>
<protein>
    <submittedName>
        <fullName evidence="2">Uncharacterized protein</fullName>
    </submittedName>
</protein>